<dbReference type="Pfam" id="PF13563">
    <property type="entry name" value="2_5_RNA_ligase2"/>
    <property type="match status" value="1"/>
</dbReference>
<accession>A0A7W9J173</accession>
<dbReference type="EMBL" id="JACHMY010000001">
    <property type="protein sequence ID" value="MBB5833275.1"/>
    <property type="molecule type" value="Genomic_DNA"/>
</dbReference>
<gene>
    <name evidence="1" type="ORF">HDA39_000009</name>
</gene>
<keyword evidence="1" id="KW-0436">Ligase</keyword>
<reference evidence="1 2" key="1">
    <citation type="submission" date="2020-08" db="EMBL/GenBank/DDBJ databases">
        <title>Sequencing the genomes of 1000 actinobacteria strains.</title>
        <authorList>
            <person name="Klenk H.-P."/>
        </authorList>
    </citation>
    <scope>NUCLEOTIDE SEQUENCE [LARGE SCALE GENOMIC DNA]</scope>
    <source>
        <strain evidence="1 2">DSM 28967</strain>
    </source>
</reference>
<evidence type="ECO:0000313" key="1">
    <source>
        <dbReference type="EMBL" id="MBB5833275.1"/>
    </source>
</evidence>
<evidence type="ECO:0000313" key="2">
    <source>
        <dbReference type="Proteomes" id="UP000549971"/>
    </source>
</evidence>
<dbReference type="GO" id="GO:0016874">
    <property type="term" value="F:ligase activity"/>
    <property type="evidence" value="ECO:0007669"/>
    <property type="project" value="UniProtKB-KW"/>
</dbReference>
<name>A0A7W9J173_9ACTN</name>
<dbReference type="SUPFAM" id="SSF55144">
    <property type="entry name" value="LigT-like"/>
    <property type="match status" value="1"/>
</dbReference>
<dbReference type="Gene3D" id="3.90.1140.10">
    <property type="entry name" value="Cyclic phosphodiesterase"/>
    <property type="match status" value="1"/>
</dbReference>
<keyword evidence="2" id="KW-1185">Reference proteome</keyword>
<proteinExistence type="predicted"/>
<protein>
    <submittedName>
        <fullName evidence="1">2'-5' RNA ligase</fullName>
    </submittedName>
</protein>
<sequence length="171" mass="19917">MEAPPRDPPLVVTLRLDEYSTAIFDELRRQHYPARLNRVGAHLTLFHRLPAERSADILADLCELRPSPFDVAFSHSRFLGRGVAVDVRSPYLDGLHRKLARRWWNWLIPQDQQPFRPHITVQNKVNPAIARQLHIQLNRTQHWPTALATGWSVWNYLGGPWTLFEDIEFGD</sequence>
<dbReference type="InterPro" id="IPR009097">
    <property type="entry name" value="Cyclic_Pdiesterase"/>
</dbReference>
<comment type="caution">
    <text evidence="1">The sequence shown here is derived from an EMBL/GenBank/DDBJ whole genome shotgun (WGS) entry which is preliminary data.</text>
</comment>
<dbReference type="AlphaFoldDB" id="A0A7W9J173"/>
<dbReference type="Proteomes" id="UP000549971">
    <property type="component" value="Unassembled WGS sequence"/>
</dbReference>
<dbReference type="RefSeq" id="WP_184793193.1">
    <property type="nucleotide sequence ID" value="NZ_JACHMY010000001.1"/>
</dbReference>
<organism evidence="1 2">
    <name type="scientific">Kribbella italica</name>
    <dbReference type="NCBI Taxonomy" id="1540520"/>
    <lineage>
        <taxon>Bacteria</taxon>
        <taxon>Bacillati</taxon>
        <taxon>Actinomycetota</taxon>
        <taxon>Actinomycetes</taxon>
        <taxon>Propionibacteriales</taxon>
        <taxon>Kribbellaceae</taxon>
        <taxon>Kribbella</taxon>
    </lineage>
</organism>